<keyword evidence="3" id="KW-1185">Reference proteome</keyword>
<sequence>MGKITFYCNICGGPLSCYDLRKASTAQQGEDLSLCYDDDCDCDAGTRPEAEGDEDGEDDENLTTVCEHDSYCASLRGYSGHLISEEDILWLEKVRMLRPRDSLSDKHDEMQDDDDAYYITENSRAGCISLCRLDYGMTWRNPSIGRTVESMVWLVADPLKPVDISELVAVAKNLKRGSTNAIVNGGALELSGVDPFSSLPWDVRYRILQMLPSPSIINMVIASAAFRGATCDLPDSFWRLRLDYDCPWIDQGSLRQKIAQTGGQVNYKALIRLIKEAAARPEDRMNKDQDSWLNFRNRHRIWTCCEVILRKLEKEVNLCI</sequence>
<dbReference type="OrthoDB" id="5273847at2759"/>
<proteinExistence type="predicted"/>
<dbReference type="Proteomes" id="UP000001699">
    <property type="component" value="Unassembled WGS sequence"/>
</dbReference>
<evidence type="ECO:0000259" key="1">
    <source>
        <dbReference type="PROSITE" id="PS50181"/>
    </source>
</evidence>
<gene>
    <name evidence="2" type="ORF">AFUB_086640</name>
</gene>
<reference evidence="2 3" key="1">
    <citation type="journal article" date="2008" name="PLoS Genet.">
        <title>Genomic islands in the pathogenic filamentous fungus Aspergillus fumigatus.</title>
        <authorList>
            <person name="Fedorova N.D."/>
            <person name="Khaldi N."/>
            <person name="Joardar V.S."/>
            <person name="Maiti R."/>
            <person name="Amedeo P."/>
            <person name="Anderson M.J."/>
            <person name="Crabtree J."/>
            <person name="Silva J.C."/>
            <person name="Badger J.H."/>
            <person name="Albarraq A."/>
            <person name="Angiuoli S."/>
            <person name="Bussey H."/>
            <person name="Bowyer P."/>
            <person name="Cotty P.J."/>
            <person name="Dyer P.S."/>
            <person name="Egan A."/>
            <person name="Galens K."/>
            <person name="Fraser-Liggett C.M."/>
            <person name="Haas B.J."/>
            <person name="Inman J.M."/>
            <person name="Kent R."/>
            <person name="Lemieux S."/>
            <person name="Malavazi I."/>
            <person name="Orvis J."/>
            <person name="Roemer T."/>
            <person name="Ronning C.M."/>
            <person name="Sundaram J.P."/>
            <person name="Sutton G."/>
            <person name="Turner G."/>
            <person name="Venter J.C."/>
            <person name="White O.R."/>
            <person name="Whitty B.R."/>
            <person name="Youngman P."/>
            <person name="Wolfe K.H."/>
            <person name="Goldman G.H."/>
            <person name="Wortman J.R."/>
            <person name="Jiang B."/>
            <person name="Denning D.W."/>
            <person name="Nierman W.C."/>
        </authorList>
    </citation>
    <scope>NUCLEOTIDE SEQUENCE [LARGE SCALE GENOMIC DNA]</scope>
    <source>
        <strain evidence="3">CBS 144.89 / FGSC A1163 / CEA10</strain>
    </source>
</reference>
<dbReference type="AlphaFoldDB" id="B0YBH8"/>
<protein>
    <recommendedName>
        <fullName evidence="1">F-box domain-containing protein</fullName>
    </recommendedName>
</protein>
<accession>B0YBH8</accession>
<dbReference type="InterPro" id="IPR001810">
    <property type="entry name" value="F-box_dom"/>
</dbReference>
<evidence type="ECO:0000313" key="2">
    <source>
        <dbReference type="EMBL" id="EDP47959.1"/>
    </source>
</evidence>
<feature type="domain" description="F-box" evidence="1">
    <location>
        <begin position="193"/>
        <end position="241"/>
    </location>
</feature>
<dbReference type="EMBL" id="DS499601">
    <property type="protein sequence ID" value="EDP47959.1"/>
    <property type="molecule type" value="Genomic_DNA"/>
</dbReference>
<dbReference type="InterPro" id="IPR036047">
    <property type="entry name" value="F-box-like_dom_sf"/>
</dbReference>
<dbReference type="SUPFAM" id="SSF81383">
    <property type="entry name" value="F-box domain"/>
    <property type="match status" value="1"/>
</dbReference>
<dbReference type="PROSITE" id="PS50181">
    <property type="entry name" value="FBOX"/>
    <property type="match status" value="1"/>
</dbReference>
<organism evidence="2 3">
    <name type="scientific">Aspergillus fumigatus (strain CBS 144.89 / FGSC A1163 / CEA10)</name>
    <name type="common">Neosartorya fumigata</name>
    <dbReference type="NCBI Taxonomy" id="451804"/>
    <lineage>
        <taxon>Eukaryota</taxon>
        <taxon>Fungi</taxon>
        <taxon>Dikarya</taxon>
        <taxon>Ascomycota</taxon>
        <taxon>Pezizomycotina</taxon>
        <taxon>Eurotiomycetes</taxon>
        <taxon>Eurotiomycetidae</taxon>
        <taxon>Eurotiales</taxon>
        <taxon>Aspergillaceae</taxon>
        <taxon>Aspergillus</taxon>
        <taxon>Aspergillus subgen. Fumigati</taxon>
    </lineage>
</organism>
<dbReference type="HOGENOM" id="CLU_778654_0_0_1"/>
<dbReference type="VEuPathDB" id="FungiDB:AFUB_086640"/>
<evidence type="ECO:0000313" key="3">
    <source>
        <dbReference type="Proteomes" id="UP000001699"/>
    </source>
</evidence>
<name>B0YBH8_ASPFC</name>